<evidence type="ECO:0000256" key="1">
    <source>
        <dbReference type="ARBA" id="ARBA00004496"/>
    </source>
</evidence>
<dbReference type="GO" id="GO:0004518">
    <property type="term" value="F:nuclease activity"/>
    <property type="evidence" value="ECO:0007669"/>
    <property type="project" value="TreeGrafter"/>
</dbReference>
<dbReference type="GO" id="GO:0005634">
    <property type="term" value="C:nucleus"/>
    <property type="evidence" value="ECO:0007669"/>
    <property type="project" value="TreeGrafter"/>
</dbReference>
<protein>
    <submittedName>
        <fullName evidence="8">Staphylococcal nuclease domain-containing protein 1</fullName>
    </submittedName>
</protein>
<dbReference type="GO" id="GO:0031332">
    <property type="term" value="C:RNAi effector complex"/>
    <property type="evidence" value="ECO:0007669"/>
    <property type="project" value="InterPro"/>
</dbReference>
<keyword evidence="3" id="KW-0597">Phosphoprotein</keyword>
<dbReference type="PROSITE" id="PS50304">
    <property type="entry name" value="TUDOR"/>
    <property type="match status" value="1"/>
</dbReference>
<dbReference type="InterPro" id="IPR016071">
    <property type="entry name" value="Staphylococal_nuclease_OB-fold"/>
</dbReference>
<evidence type="ECO:0000256" key="4">
    <source>
        <dbReference type="ARBA" id="ARBA00022737"/>
    </source>
</evidence>
<feature type="domain" description="TNase-like" evidence="7">
    <location>
        <begin position="170"/>
        <end position="312"/>
    </location>
</feature>
<dbReference type="CDD" id="cd00175">
    <property type="entry name" value="SNc"/>
    <property type="match status" value="1"/>
</dbReference>
<proteinExistence type="predicted"/>
<dbReference type="Gene3D" id="2.40.50.90">
    <property type="match status" value="5"/>
</dbReference>
<dbReference type="OrthoDB" id="10023235at2759"/>
<comment type="subcellular location">
    <subcellularLocation>
        <location evidence="1 5">Cytoplasm</location>
    </subcellularLocation>
</comment>
<dbReference type="PANTHER" id="PTHR12302">
    <property type="entry name" value="EBNA2 BINDING PROTEIN P100"/>
    <property type="match status" value="1"/>
</dbReference>
<reference evidence="8 9" key="1">
    <citation type="journal article" date="2019" name="Environ. Microbiol.">
        <title>At the nexus of three kingdoms: the genome of the mycorrhizal fungus Gigaspora margarita provides insights into plant, endobacterial and fungal interactions.</title>
        <authorList>
            <person name="Venice F."/>
            <person name="Ghignone S."/>
            <person name="Salvioli di Fossalunga A."/>
            <person name="Amselem J."/>
            <person name="Novero M."/>
            <person name="Xianan X."/>
            <person name="Sedzielewska Toro K."/>
            <person name="Morin E."/>
            <person name="Lipzen A."/>
            <person name="Grigoriev I.V."/>
            <person name="Henrissat B."/>
            <person name="Martin F.M."/>
            <person name="Bonfante P."/>
        </authorList>
    </citation>
    <scope>NUCLEOTIDE SEQUENCE [LARGE SCALE GENOMIC DNA]</scope>
    <source>
        <strain evidence="8 9">BEG34</strain>
    </source>
</reference>
<dbReference type="FunFam" id="2.40.50.90:FF:000010">
    <property type="entry name" value="Ribonuclease"/>
    <property type="match status" value="1"/>
</dbReference>
<keyword evidence="2 5" id="KW-0963">Cytoplasm</keyword>
<dbReference type="SMART" id="SM00318">
    <property type="entry name" value="SNc"/>
    <property type="match status" value="4"/>
</dbReference>
<dbReference type="Pfam" id="PF00565">
    <property type="entry name" value="SNase"/>
    <property type="match status" value="5"/>
</dbReference>
<dbReference type="FunFam" id="2.40.50.90:FF:000001">
    <property type="entry name" value="Staphylococcal nuclease domain-containing protein"/>
    <property type="match status" value="1"/>
</dbReference>
<sequence length="883" mass="99727">MMAVSKAIVKCVLSGDTLIVRGKPTGNQPPREKQLSLAYIQAPRMGSQKKDDEPFAFESREFLRCQIVGKEVAFRIDYTVLNNREYGTVFLGNENITQLIVKEGWAKVREDGRKNKDESRGEEVDKLTELEKAAQEAGKGVWGDKDKYSRNVNYTLQEDARTYLNKYKGLKIDGIIEQVRDGSSLRVLFIPPAPAPQQYLNINISGIKAPIVRKDIPEVENLIEPYGEEAKYFVESRLLQRNVKVILEGLSGNSQAFSATILHPAGNIAESLVAVGLAKVADWSITVVTDGPIKLREAEKKAKEKRMRLWQDHVVRNKVGGDDHDFEGTVTRIVSGDTVHVRVNRTGVEKKVQLSSIRQPKPKDPKVPEYNFEAKEFLRKKLIGKTVRVIIDYQKPASDGYEAKECATIKIGDFNPAEALVERGLAHIIRHKKDDEDRSSCYDQLLIADQKAQTNGKGVHSAKEPPVYRITDASESLSKARQFLHSLQRYGRVPGIVDFVNNGSRFKIYIPKESYKLTFVLSGIRCPRPGRNPTDKSEPYAAEALEFATRKTLQRDVEIEVENVDKMGGFIGSLWLNKTENFATLLLQEGLAEVHSFSADQSSHSKELYAAEQIAKDEKKNIWSSQDSGIIDEVNDTAATDETEPRKEYVDVVISEIISGGHFYVQVVNEINIRSLEKMMSEFGFYHKNTAAIPNIDKIKTGQIVSAQFTEDDQWYRARIRKNIPEKKSVEVVYIDYGNSETIPLSRIRSIPENFRQLPPHACEAVLSFLKVPDREADYGVEAYERLRDFVGSKQLVANIDHRDNNVLHLTLYDPAQSESADASINAEMVRDGLALVNNKLGYLKKYPSLIKKLHEVQEQAKKDRLGMFEYGDATADDDEKYY</sequence>
<accession>A0A8H3WWW1</accession>
<feature type="domain" description="TNase-like" evidence="7">
    <location>
        <begin position="3"/>
        <end position="144"/>
    </location>
</feature>
<dbReference type="FunFam" id="2.40.50.90:FF:000018">
    <property type="entry name" value="Ribonuclease"/>
    <property type="match status" value="1"/>
</dbReference>
<dbReference type="Proteomes" id="UP000439903">
    <property type="component" value="Unassembled WGS sequence"/>
</dbReference>
<dbReference type="PROSITE" id="PS50830">
    <property type="entry name" value="TNASE_3"/>
    <property type="match status" value="3"/>
</dbReference>
<feature type="domain" description="TNase-like" evidence="7">
    <location>
        <begin position="324"/>
        <end position="625"/>
    </location>
</feature>
<name>A0A8H3WWW1_GIGMA</name>
<evidence type="ECO:0000259" key="7">
    <source>
        <dbReference type="PROSITE" id="PS50830"/>
    </source>
</evidence>
<dbReference type="PANTHER" id="PTHR12302:SF2">
    <property type="entry name" value="STAPHYLOCOCCAL NUCLEASE DOMAIN-CONTAINING PROTEIN 1"/>
    <property type="match status" value="1"/>
</dbReference>
<dbReference type="Pfam" id="PF00567">
    <property type="entry name" value="TUDOR"/>
    <property type="match status" value="1"/>
</dbReference>
<dbReference type="PIRSF" id="PIRSF017179">
    <property type="entry name" value="RISC-Tudor-SN"/>
    <property type="match status" value="1"/>
</dbReference>
<evidence type="ECO:0000256" key="3">
    <source>
        <dbReference type="ARBA" id="ARBA00022553"/>
    </source>
</evidence>
<dbReference type="InterPro" id="IPR016685">
    <property type="entry name" value="Silence_cplx_Nase-comp_TudorSN"/>
</dbReference>
<dbReference type="FunFam" id="2.40.50.90:FF:000002">
    <property type="entry name" value="Staphylococcal nuclease domain-containing protein"/>
    <property type="match status" value="1"/>
</dbReference>
<dbReference type="GO" id="GO:0006402">
    <property type="term" value="P:mRNA catabolic process"/>
    <property type="evidence" value="ECO:0007669"/>
    <property type="project" value="UniProtKB-UniRule"/>
</dbReference>
<evidence type="ECO:0000313" key="9">
    <source>
        <dbReference type="Proteomes" id="UP000439903"/>
    </source>
</evidence>
<evidence type="ECO:0000259" key="6">
    <source>
        <dbReference type="PROSITE" id="PS50304"/>
    </source>
</evidence>
<evidence type="ECO:0000313" key="8">
    <source>
        <dbReference type="EMBL" id="KAF0354654.1"/>
    </source>
</evidence>
<keyword evidence="4" id="KW-0677">Repeat</keyword>
<dbReference type="AlphaFoldDB" id="A0A8H3WWW1"/>
<evidence type="ECO:0000256" key="2">
    <source>
        <dbReference type="ARBA" id="ARBA00022490"/>
    </source>
</evidence>
<evidence type="ECO:0000256" key="5">
    <source>
        <dbReference type="PIRNR" id="PIRNR017179"/>
    </source>
</evidence>
<dbReference type="InterPro" id="IPR002999">
    <property type="entry name" value="Tudor"/>
</dbReference>
<dbReference type="SUPFAM" id="SSF63748">
    <property type="entry name" value="Tudor/PWWP/MBT"/>
    <property type="match status" value="1"/>
</dbReference>
<dbReference type="EMBL" id="WTPW01003090">
    <property type="protein sequence ID" value="KAF0354654.1"/>
    <property type="molecule type" value="Genomic_DNA"/>
</dbReference>
<feature type="domain" description="Tudor" evidence="6">
    <location>
        <begin position="698"/>
        <end position="758"/>
    </location>
</feature>
<dbReference type="SMART" id="SM00333">
    <property type="entry name" value="TUDOR"/>
    <property type="match status" value="2"/>
</dbReference>
<dbReference type="FunFam" id="2.30.30.140:FF:000018">
    <property type="entry name" value="Serine/threonine-protein kinase 31"/>
    <property type="match status" value="1"/>
</dbReference>
<dbReference type="InterPro" id="IPR035437">
    <property type="entry name" value="SNase_OB-fold_sf"/>
</dbReference>
<comment type="caution">
    <text evidence="8">The sequence shown here is derived from an EMBL/GenBank/DDBJ whole genome shotgun (WGS) entry which is preliminary data.</text>
</comment>
<dbReference type="SUPFAM" id="SSF50199">
    <property type="entry name" value="Staphylococcal nuclease"/>
    <property type="match status" value="5"/>
</dbReference>
<organism evidence="8 9">
    <name type="scientific">Gigaspora margarita</name>
    <dbReference type="NCBI Taxonomy" id="4874"/>
    <lineage>
        <taxon>Eukaryota</taxon>
        <taxon>Fungi</taxon>
        <taxon>Fungi incertae sedis</taxon>
        <taxon>Mucoromycota</taxon>
        <taxon>Glomeromycotina</taxon>
        <taxon>Glomeromycetes</taxon>
        <taxon>Diversisporales</taxon>
        <taxon>Gigasporaceae</taxon>
        <taxon>Gigaspora</taxon>
    </lineage>
</organism>
<dbReference type="GO" id="GO:0003723">
    <property type="term" value="F:RNA binding"/>
    <property type="evidence" value="ECO:0007669"/>
    <property type="project" value="UniProtKB-UniRule"/>
</dbReference>
<dbReference type="Gene3D" id="2.30.30.140">
    <property type="match status" value="1"/>
</dbReference>
<gene>
    <name evidence="8" type="ORF">F8M41_014971</name>
</gene>
<keyword evidence="9" id="KW-1185">Reference proteome</keyword>
<dbReference type="GO" id="GO:0031047">
    <property type="term" value="P:regulatory ncRNA-mediated gene silencing"/>
    <property type="evidence" value="ECO:0007669"/>
    <property type="project" value="UniProtKB-UniRule"/>
</dbReference>
<dbReference type="GO" id="GO:0005829">
    <property type="term" value="C:cytosol"/>
    <property type="evidence" value="ECO:0007669"/>
    <property type="project" value="UniProtKB-UniRule"/>
</dbReference>